<dbReference type="SUPFAM" id="SSF55729">
    <property type="entry name" value="Acyl-CoA N-acyltransferases (Nat)"/>
    <property type="match status" value="1"/>
</dbReference>
<dbReference type="PATRIC" id="fig|797516.3.peg.2188"/>
<dbReference type="Gene3D" id="3.40.630.30">
    <property type="match status" value="1"/>
</dbReference>
<dbReference type="InterPro" id="IPR000182">
    <property type="entry name" value="GNAT_dom"/>
</dbReference>
<accession>H1LIJ8</accession>
<dbReference type="CDD" id="cd04301">
    <property type="entry name" value="NAT_SF"/>
    <property type="match status" value="1"/>
</dbReference>
<dbReference type="PROSITE" id="PS51186">
    <property type="entry name" value="GNAT"/>
    <property type="match status" value="1"/>
</dbReference>
<evidence type="ECO:0000313" key="2">
    <source>
        <dbReference type="EMBL" id="EHO49727.1"/>
    </source>
</evidence>
<dbReference type="Proteomes" id="UP000005025">
    <property type="component" value="Unassembled WGS sequence"/>
</dbReference>
<comment type="caution">
    <text evidence="2">The sequence shown here is derived from an EMBL/GenBank/DDBJ whole genome shotgun (WGS) entry which is preliminary data.</text>
</comment>
<sequence length="157" mass="18070">MKIAYGRRLKLEQDILADRDPKWHHFAKLIGAVSWPAGKYLANEMIAHRFLDWERVIVLVDGDKLVGFCAIVKEDIVKASGYSPFIGYVFVDEAYRGQHLSQRLVTIAEDQLTQVGFLKAYIVTKHIGLYEKLGYQQIDTSIDQMGRKMRILEKELV</sequence>
<protein>
    <submittedName>
        <fullName evidence="2">Acetyltransferase, GNAT family</fullName>
    </submittedName>
</protein>
<dbReference type="InterPro" id="IPR016181">
    <property type="entry name" value="Acyl_CoA_acyltransferase"/>
</dbReference>
<dbReference type="EMBL" id="AGRJ01000211">
    <property type="protein sequence ID" value="EHO49727.1"/>
    <property type="molecule type" value="Genomic_DNA"/>
</dbReference>
<evidence type="ECO:0000259" key="1">
    <source>
        <dbReference type="PROSITE" id="PS51186"/>
    </source>
</evidence>
<feature type="domain" description="N-acetyltransferase" evidence="1">
    <location>
        <begin position="13"/>
        <end position="157"/>
    </location>
</feature>
<proteinExistence type="predicted"/>
<name>H1LIJ8_9LACO</name>
<keyword evidence="2" id="KW-0808">Transferase</keyword>
<dbReference type="HOGENOM" id="CLU_117112_5_0_9"/>
<organism evidence="2 3">
    <name type="scientific">Lentilactobacillus kisonensis F0435</name>
    <dbReference type="NCBI Taxonomy" id="797516"/>
    <lineage>
        <taxon>Bacteria</taxon>
        <taxon>Bacillati</taxon>
        <taxon>Bacillota</taxon>
        <taxon>Bacilli</taxon>
        <taxon>Lactobacillales</taxon>
        <taxon>Lactobacillaceae</taxon>
        <taxon>Lentilactobacillus</taxon>
    </lineage>
</organism>
<dbReference type="AlphaFoldDB" id="H1LIJ8"/>
<dbReference type="Pfam" id="PF13508">
    <property type="entry name" value="Acetyltransf_7"/>
    <property type="match status" value="1"/>
</dbReference>
<dbReference type="STRING" id="797516.HMPREF9104_02439"/>
<gene>
    <name evidence="2" type="ORF">HMPREF9104_02439</name>
</gene>
<reference evidence="2 3" key="1">
    <citation type="submission" date="2011-09" db="EMBL/GenBank/DDBJ databases">
        <authorList>
            <person name="Weinstock G."/>
            <person name="Sodergren E."/>
            <person name="Clifton S."/>
            <person name="Fulton L."/>
            <person name="Fulton B."/>
            <person name="Courtney L."/>
            <person name="Fronick C."/>
            <person name="Harrison M."/>
            <person name="Strong C."/>
            <person name="Farmer C."/>
            <person name="Delahaunty K."/>
            <person name="Markovic C."/>
            <person name="Hall O."/>
            <person name="Minx P."/>
            <person name="Tomlinson C."/>
            <person name="Mitreva M."/>
            <person name="Hou S."/>
            <person name="Chen J."/>
            <person name="Wollam A."/>
            <person name="Pepin K.H."/>
            <person name="Johnson M."/>
            <person name="Bhonagiri V."/>
            <person name="Zhang X."/>
            <person name="Suruliraj S."/>
            <person name="Warren W."/>
            <person name="Chinwalla A."/>
            <person name="Mardis E.R."/>
            <person name="Wilson R.K."/>
        </authorList>
    </citation>
    <scope>NUCLEOTIDE SEQUENCE [LARGE SCALE GENOMIC DNA]</scope>
    <source>
        <strain evidence="2 3">F0435</strain>
    </source>
</reference>
<dbReference type="GO" id="GO:0016747">
    <property type="term" value="F:acyltransferase activity, transferring groups other than amino-acyl groups"/>
    <property type="evidence" value="ECO:0007669"/>
    <property type="project" value="InterPro"/>
</dbReference>
<evidence type="ECO:0000313" key="3">
    <source>
        <dbReference type="Proteomes" id="UP000005025"/>
    </source>
</evidence>